<dbReference type="EMBL" id="OUNC01000034">
    <property type="protein sequence ID" value="SPP29080.1"/>
    <property type="molecule type" value="Genomic_DNA"/>
</dbReference>
<accession>A0A1D2KMM5</accession>
<sequence>MFKTFLSIHASSWAVLVVLLIVTAILYSNNKIKVGTITHMILRLMYIIMLVTGIGMLSLAIQNSGMTSFTWTFLGKAVLAILMIGVTEMLLVRIKKQKTSMKMWIIDSVLLIAVLGIGFSF</sequence>
<evidence type="ECO:0000256" key="3">
    <source>
        <dbReference type="ARBA" id="ARBA00022989"/>
    </source>
</evidence>
<feature type="transmembrane region" description="Helical" evidence="5">
    <location>
        <begin position="104"/>
        <end position="120"/>
    </location>
</feature>
<feature type="transmembrane region" description="Helical" evidence="5">
    <location>
        <begin position="40"/>
        <end position="61"/>
    </location>
</feature>
<dbReference type="OrthoDB" id="2365314at2"/>
<evidence type="ECO:0000256" key="5">
    <source>
        <dbReference type="SAM" id="Phobius"/>
    </source>
</evidence>
<proteinExistence type="predicted"/>
<keyword evidence="1" id="KW-1003">Cell membrane</keyword>
<reference evidence="6 8" key="1">
    <citation type="submission" date="2017-09" db="EMBL/GenBank/DDBJ databases">
        <title>Complete Genome Sequences of Two Strains of the Meat Spoilage Bacterium Brochothrix thermosphacta Isolated from Ground Chicken.</title>
        <authorList>
            <person name="Paoli G.C."/>
            <person name="Wijey C."/>
            <person name="Chen C.-Y."/>
            <person name="Nguyen L."/>
            <person name="Yan X."/>
            <person name="Irwin P.L."/>
        </authorList>
    </citation>
    <scope>NUCLEOTIDE SEQUENCE [LARGE SCALE GENOMIC DNA]</scope>
    <source>
        <strain evidence="6 8">BI</strain>
    </source>
</reference>
<evidence type="ECO:0000313" key="8">
    <source>
        <dbReference type="Proteomes" id="UP000243591"/>
    </source>
</evidence>
<keyword evidence="2 5" id="KW-0812">Transmembrane</keyword>
<dbReference type="AlphaFoldDB" id="A0A1D2KMM5"/>
<evidence type="ECO:0000256" key="4">
    <source>
        <dbReference type="ARBA" id="ARBA00023136"/>
    </source>
</evidence>
<evidence type="ECO:0000256" key="2">
    <source>
        <dbReference type="ARBA" id="ARBA00022692"/>
    </source>
</evidence>
<keyword evidence="8" id="KW-1185">Reference proteome</keyword>
<dbReference type="Proteomes" id="UP000243591">
    <property type="component" value="Chromosome"/>
</dbReference>
<dbReference type="Proteomes" id="UP000270190">
    <property type="component" value="Unassembled WGS sequence"/>
</dbReference>
<name>A0A1D2KMM5_BROTH</name>
<protein>
    <submittedName>
        <fullName evidence="6">DUF1516 domain-containing protein</fullName>
    </submittedName>
</protein>
<evidence type="ECO:0000313" key="7">
    <source>
        <dbReference type="EMBL" id="SPP29080.1"/>
    </source>
</evidence>
<keyword evidence="3 5" id="KW-1133">Transmembrane helix</keyword>
<reference evidence="7" key="2">
    <citation type="submission" date="2018-04" db="EMBL/GenBank/DDBJ databases">
        <authorList>
            <person name="Go L.Y."/>
            <person name="Mitchell J.A."/>
        </authorList>
    </citation>
    <scope>NUCLEOTIDE SEQUENCE</scope>
    <source>
        <strain evidence="7">BSAS1 3</strain>
    </source>
</reference>
<gene>
    <name evidence="7" type="ORF">BTBSAS_40103</name>
    <name evidence="6" type="ORF">CNY62_04155</name>
</gene>
<evidence type="ECO:0000256" key="1">
    <source>
        <dbReference type="ARBA" id="ARBA00022475"/>
    </source>
</evidence>
<dbReference type="RefSeq" id="WP_069120898.1">
    <property type="nucleotide sequence ID" value="NZ_CBCPHX010000007.1"/>
</dbReference>
<evidence type="ECO:0000313" key="6">
    <source>
        <dbReference type="EMBL" id="ATF25649.1"/>
    </source>
</evidence>
<organism evidence="6 8">
    <name type="scientific">Brochothrix thermosphacta</name>
    <name type="common">Microbacterium thermosphactum</name>
    <dbReference type="NCBI Taxonomy" id="2756"/>
    <lineage>
        <taxon>Bacteria</taxon>
        <taxon>Bacillati</taxon>
        <taxon>Bacillota</taxon>
        <taxon>Bacilli</taxon>
        <taxon>Bacillales</taxon>
        <taxon>Listeriaceae</taxon>
        <taxon>Brochothrix</taxon>
    </lineage>
</organism>
<reference evidence="9" key="3">
    <citation type="submission" date="2018-04" db="EMBL/GenBank/DDBJ databases">
        <authorList>
            <person name="Illikoud N."/>
        </authorList>
    </citation>
    <scope>NUCLEOTIDE SEQUENCE [LARGE SCALE GENOMIC DNA]</scope>
</reference>
<feature type="transmembrane region" description="Helical" evidence="5">
    <location>
        <begin position="73"/>
        <end position="92"/>
    </location>
</feature>
<dbReference type="InterPro" id="IPR010899">
    <property type="entry name" value="UPF0344"/>
</dbReference>
<dbReference type="EMBL" id="CP023483">
    <property type="protein sequence ID" value="ATF25649.1"/>
    <property type="molecule type" value="Genomic_DNA"/>
</dbReference>
<dbReference type="Pfam" id="PF07457">
    <property type="entry name" value="DUF1516"/>
    <property type="match status" value="1"/>
</dbReference>
<feature type="transmembrane region" description="Helical" evidence="5">
    <location>
        <begin position="6"/>
        <end position="28"/>
    </location>
</feature>
<keyword evidence="4 5" id="KW-0472">Membrane</keyword>
<dbReference type="KEGG" id="bths:CNY62_04155"/>
<dbReference type="STRING" id="2756.BFR44_07665"/>
<evidence type="ECO:0000313" key="9">
    <source>
        <dbReference type="Proteomes" id="UP000270190"/>
    </source>
</evidence>